<dbReference type="AlphaFoldDB" id="A0A9W9YBF1"/>
<organism evidence="3 4">
    <name type="scientific">Desmophyllum pertusum</name>
    <dbReference type="NCBI Taxonomy" id="174260"/>
    <lineage>
        <taxon>Eukaryota</taxon>
        <taxon>Metazoa</taxon>
        <taxon>Cnidaria</taxon>
        <taxon>Anthozoa</taxon>
        <taxon>Hexacorallia</taxon>
        <taxon>Scleractinia</taxon>
        <taxon>Caryophylliina</taxon>
        <taxon>Caryophylliidae</taxon>
        <taxon>Desmophyllum</taxon>
    </lineage>
</organism>
<dbReference type="Proteomes" id="UP001163046">
    <property type="component" value="Unassembled WGS sequence"/>
</dbReference>
<feature type="coiled-coil region" evidence="1">
    <location>
        <begin position="578"/>
        <end position="641"/>
    </location>
</feature>
<dbReference type="GO" id="GO:0051231">
    <property type="term" value="P:spindle elongation"/>
    <property type="evidence" value="ECO:0007669"/>
    <property type="project" value="TreeGrafter"/>
</dbReference>
<evidence type="ECO:0000256" key="2">
    <source>
        <dbReference type="SAM" id="MobiDB-lite"/>
    </source>
</evidence>
<dbReference type="OrthoDB" id="3176171at2759"/>
<sequence length="649" mass="75610">MTILSPRGTRVFSAPLVQEGSGAENDREVHSSPPVFIVDRIIQDFRARSQLLVSQHEEEDEVVCTLSDTSESEDEADQEPSRQLGKTWNIKRDGSKIPQVPAFPRREKTSKIPSHRKTKVSTKELVESKDKGSRPDTVEHNEVEALRSSTQVIGKEVKQSELRLHSAQQKLRDLNINIRQKEELIKELSKSDKEAKETKKHFSEKIKSMKQELEKAKKELEDSKKTLEEYESKANYEVSEKQKVESEYKKKLQTVESKLQALKRKQKDNDKIGALHEEREKKVQELEVHIDRMRNQQDQLHKKLKEEADRKIKMERDMQKQQQKIKELEDHMNQQQKILKRKTEEVAAAQRRLRNVGKQGSEEKESDEQAKLEQRRQWLDNEVEKVVKRKEAMEALAEELQKREAIILNKEAMLTEKSELEMKKLRSSQVLSKDILRLSTQLGDVEKQIKQKGKNIDETDAMSQTKVEERIHTLERTKDELLKQRELLEQKLQEGSLLDPKEERRLIELDEGIDALEAAIEFKNDGIANRQNELDSGQLLTDKDRVGLVNKLSNLSPGEATSLLSKYFEKVVELRGNEKKLELTCSDLEVRINEQERIIGELGRGLQQAEMKGDRRLVEYQKKYEQRIQFLMNKLRDAESNEAPDDRIR</sequence>
<gene>
    <name evidence="3" type="primary">KIF27_2</name>
    <name evidence="3" type="ORF">OS493_032945</name>
</gene>
<feature type="region of interest" description="Disordered" evidence="2">
    <location>
        <begin position="106"/>
        <end position="138"/>
    </location>
</feature>
<dbReference type="GO" id="GO:0003777">
    <property type="term" value="F:microtubule motor activity"/>
    <property type="evidence" value="ECO:0007669"/>
    <property type="project" value="InterPro"/>
</dbReference>
<comment type="caution">
    <text evidence="3">The sequence shown here is derived from an EMBL/GenBank/DDBJ whole genome shotgun (WGS) entry which is preliminary data.</text>
</comment>
<dbReference type="GO" id="GO:0007052">
    <property type="term" value="P:mitotic spindle organization"/>
    <property type="evidence" value="ECO:0007669"/>
    <property type="project" value="TreeGrafter"/>
</dbReference>
<evidence type="ECO:0000256" key="1">
    <source>
        <dbReference type="SAM" id="Coils"/>
    </source>
</evidence>
<dbReference type="Pfam" id="PF25764">
    <property type="entry name" value="KIF21A_4th"/>
    <property type="match status" value="1"/>
</dbReference>
<proteinExistence type="predicted"/>
<feature type="region of interest" description="Disordered" evidence="2">
    <location>
        <begin position="349"/>
        <end position="374"/>
    </location>
</feature>
<feature type="compositionally biased region" description="Basic and acidic residues" evidence="2">
    <location>
        <begin position="121"/>
        <end position="138"/>
    </location>
</feature>
<keyword evidence="4" id="KW-1185">Reference proteome</keyword>
<accession>A0A9W9YBF1</accession>
<dbReference type="PANTHER" id="PTHR47969:SF25">
    <property type="entry name" value="KINESIN MOTOR DOMAIN-CONTAINING PROTEIN"/>
    <property type="match status" value="1"/>
</dbReference>
<dbReference type="InterPro" id="IPR027640">
    <property type="entry name" value="Kinesin-like_fam"/>
</dbReference>
<feature type="region of interest" description="Disordered" evidence="2">
    <location>
        <begin position="1"/>
        <end position="30"/>
    </location>
</feature>
<reference evidence="3" key="1">
    <citation type="submission" date="2023-01" db="EMBL/GenBank/DDBJ databases">
        <title>Genome assembly of the deep-sea coral Lophelia pertusa.</title>
        <authorList>
            <person name="Herrera S."/>
            <person name="Cordes E."/>
        </authorList>
    </citation>
    <scope>NUCLEOTIDE SEQUENCE</scope>
    <source>
        <strain evidence="3">USNM1676648</strain>
        <tissue evidence="3">Polyp</tissue>
    </source>
</reference>
<name>A0A9W9YBF1_9CNID</name>
<protein>
    <submittedName>
        <fullName evidence="3">Kinesin-like protein kif27</fullName>
    </submittedName>
</protein>
<evidence type="ECO:0000313" key="4">
    <source>
        <dbReference type="Proteomes" id="UP001163046"/>
    </source>
</evidence>
<dbReference type="GO" id="GO:0005875">
    <property type="term" value="C:microtubule associated complex"/>
    <property type="evidence" value="ECO:0007669"/>
    <property type="project" value="TreeGrafter"/>
</dbReference>
<feature type="compositionally biased region" description="Basic and acidic residues" evidence="2">
    <location>
        <begin position="360"/>
        <end position="374"/>
    </location>
</feature>
<evidence type="ECO:0000313" key="3">
    <source>
        <dbReference type="EMBL" id="KAJ7322762.1"/>
    </source>
</evidence>
<feature type="region of interest" description="Disordered" evidence="2">
    <location>
        <begin position="65"/>
        <end position="86"/>
    </location>
</feature>
<feature type="coiled-coil region" evidence="1">
    <location>
        <begin position="464"/>
        <end position="498"/>
    </location>
</feature>
<keyword evidence="1" id="KW-0175">Coiled coil</keyword>
<dbReference type="PANTHER" id="PTHR47969">
    <property type="entry name" value="CHROMOSOME-ASSOCIATED KINESIN KIF4A-RELATED"/>
    <property type="match status" value="1"/>
</dbReference>
<dbReference type="GO" id="GO:0007018">
    <property type="term" value="P:microtubule-based movement"/>
    <property type="evidence" value="ECO:0007669"/>
    <property type="project" value="InterPro"/>
</dbReference>
<dbReference type="EMBL" id="MU827819">
    <property type="protein sequence ID" value="KAJ7322762.1"/>
    <property type="molecule type" value="Genomic_DNA"/>
</dbReference>